<gene>
    <name evidence="1" type="ORF">G7Y89_g12221</name>
</gene>
<sequence length="432" mass="48741">MDRFLGHRYWGRAWVIQEIARGREVHILYGSQFLDWKQVAYSFGLMTQPPLYQYMNKNLIVDVARRLSTGEPGDSVKAMSATAIDSTKIPFLDKTKRVRSQGLLPLTAALEWSSASEATKPSDKIFALRGLVLHDSDLTSKMAYALRPDSSSSYTRVFTRVAKFLLSTDPEYLFRRAGVGFQRREPNDNTVLPSWVPDWTQQLSVIELEPQPYRAGGMGKFKADILDNGHICIPVIEICALVSLTEPMVPTAKNDSGMQTYFVKSALALFDSEPDIYLPQGQTRTEAFWRTIISNTVRRTPTTALQYPVPLNWNEKFESWKTSILDPDFDHVQNLQNFEPRGDRGQDFNLNFIVACQSRCFAISEGGYMVLVPELAKKGDKVCVIPGIGLPVVFRKNEKGDLWVYVGTCYVHGLMDGEAINLGRPVMDYVVV</sequence>
<protein>
    <recommendedName>
        <fullName evidence="3">Heterokaryon incompatibility domain-containing protein</fullName>
    </recommendedName>
</protein>
<keyword evidence="2" id="KW-1185">Reference proteome</keyword>
<name>A0A8H4R9G1_9HELO</name>
<dbReference type="Proteomes" id="UP000566819">
    <property type="component" value="Unassembled WGS sequence"/>
</dbReference>
<evidence type="ECO:0000313" key="1">
    <source>
        <dbReference type="EMBL" id="KAF4625940.1"/>
    </source>
</evidence>
<dbReference type="PANTHER" id="PTHR24148">
    <property type="entry name" value="ANKYRIN REPEAT DOMAIN-CONTAINING PROTEIN 39 HOMOLOG-RELATED"/>
    <property type="match status" value="1"/>
</dbReference>
<accession>A0A8H4R9G1</accession>
<evidence type="ECO:0008006" key="3">
    <source>
        <dbReference type="Google" id="ProtNLM"/>
    </source>
</evidence>
<dbReference type="EMBL" id="JAAMPI010001260">
    <property type="protein sequence ID" value="KAF4625940.1"/>
    <property type="molecule type" value="Genomic_DNA"/>
</dbReference>
<dbReference type="OrthoDB" id="2157530at2759"/>
<dbReference type="InterPro" id="IPR052895">
    <property type="entry name" value="HetReg/Transcr_Mod"/>
</dbReference>
<dbReference type="Pfam" id="PF26639">
    <property type="entry name" value="Het-6_barrel"/>
    <property type="match status" value="1"/>
</dbReference>
<evidence type="ECO:0000313" key="2">
    <source>
        <dbReference type="Proteomes" id="UP000566819"/>
    </source>
</evidence>
<dbReference type="AlphaFoldDB" id="A0A8H4R9G1"/>
<organism evidence="1 2">
    <name type="scientific">Cudoniella acicularis</name>
    <dbReference type="NCBI Taxonomy" id="354080"/>
    <lineage>
        <taxon>Eukaryota</taxon>
        <taxon>Fungi</taxon>
        <taxon>Dikarya</taxon>
        <taxon>Ascomycota</taxon>
        <taxon>Pezizomycotina</taxon>
        <taxon>Leotiomycetes</taxon>
        <taxon>Helotiales</taxon>
        <taxon>Tricladiaceae</taxon>
        <taxon>Cudoniella</taxon>
    </lineage>
</organism>
<comment type="caution">
    <text evidence="1">The sequence shown here is derived from an EMBL/GenBank/DDBJ whole genome shotgun (WGS) entry which is preliminary data.</text>
</comment>
<proteinExistence type="predicted"/>
<dbReference type="PANTHER" id="PTHR24148:SF73">
    <property type="entry name" value="HET DOMAIN PROTEIN (AFU_ORTHOLOGUE AFUA_8G01020)"/>
    <property type="match status" value="1"/>
</dbReference>
<reference evidence="1 2" key="1">
    <citation type="submission" date="2020-03" db="EMBL/GenBank/DDBJ databases">
        <title>Draft Genome Sequence of Cudoniella acicularis.</title>
        <authorList>
            <person name="Buettner E."/>
            <person name="Kellner H."/>
        </authorList>
    </citation>
    <scope>NUCLEOTIDE SEQUENCE [LARGE SCALE GENOMIC DNA]</scope>
    <source>
        <strain evidence="1 2">DSM 108380</strain>
    </source>
</reference>